<evidence type="ECO:0008006" key="3">
    <source>
        <dbReference type="Google" id="ProtNLM"/>
    </source>
</evidence>
<proteinExistence type="predicted"/>
<accession>A0A6A4H0V6</accession>
<dbReference type="EMBL" id="ML769628">
    <property type="protein sequence ID" value="KAE9391343.1"/>
    <property type="molecule type" value="Genomic_DNA"/>
</dbReference>
<protein>
    <recommendedName>
        <fullName evidence="3">F-box domain-containing protein</fullName>
    </recommendedName>
</protein>
<name>A0A6A4H0V6_9AGAR</name>
<dbReference type="Proteomes" id="UP000799118">
    <property type="component" value="Unassembled WGS sequence"/>
</dbReference>
<dbReference type="OrthoDB" id="2745898at2759"/>
<evidence type="ECO:0000313" key="2">
    <source>
        <dbReference type="Proteomes" id="UP000799118"/>
    </source>
</evidence>
<sequence>MESLPTELVDCILDNLYFDTRTLRNCALVGSAWVRSSQRGIFRQIVLKPPSPNLLPPLMPKPYLPSYVQSLELREFENGSTDELDNATADVVRRLSNVNNLSFSTVYWITLSPLLRTELTKILRAPSLTQLSLELFYISTFWTDWQDLTGSVHELETGGPPPKSQLKRLRLGLEVDPFITWFQHDSCPFEARNYVGGNLRELEIQNPQFQDLNNYLEYALNIQILHLRHLPQRTAVFMIQALLKPLLNQDVGSRCSLQHLTLDLHLVYSALENRLLWGQWSAIDAMFERPEFALLEKVDFRLFNVNLDEYPAGITAIRELISGNLTFLERSGKLSVQIRQRRAQEPQSAHRSYLFRIVVPIQEKIYGIFTDLQVLIAKKTPYEPRYDPKMHPTSSFSCVLP</sequence>
<evidence type="ECO:0000313" key="1">
    <source>
        <dbReference type="EMBL" id="KAE9391343.1"/>
    </source>
</evidence>
<reference evidence="1" key="1">
    <citation type="journal article" date="2019" name="Environ. Microbiol.">
        <title>Fungal ecological strategies reflected in gene transcription - a case study of two litter decomposers.</title>
        <authorList>
            <person name="Barbi F."/>
            <person name="Kohler A."/>
            <person name="Barry K."/>
            <person name="Baskaran P."/>
            <person name="Daum C."/>
            <person name="Fauchery L."/>
            <person name="Ihrmark K."/>
            <person name="Kuo A."/>
            <person name="LaButti K."/>
            <person name="Lipzen A."/>
            <person name="Morin E."/>
            <person name="Grigoriev I.V."/>
            <person name="Henrissat B."/>
            <person name="Lindahl B."/>
            <person name="Martin F."/>
        </authorList>
    </citation>
    <scope>NUCLEOTIDE SEQUENCE</scope>
    <source>
        <strain evidence="1">JB14</strain>
    </source>
</reference>
<dbReference type="AlphaFoldDB" id="A0A6A4H0V6"/>
<organism evidence="1 2">
    <name type="scientific">Gymnopus androsaceus JB14</name>
    <dbReference type="NCBI Taxonomy" id="1447944"/>
    <lineage>
        <taxon>Eukaryota</taxon>
        <taxon>Fungi</taxon>
        <taxon>Dikarya</taxon>
        <taxon>Basidiomycota</taxon>
        <taxon>Agaricomycotina</taxon>
        <taxon>Agaricomycetes</taxon>
        <taxon>Agaricomycetidae</taxon>
        <taxon>Agaricales</taxon>
        <taxon>Marasmiineae</taxon>
        <taxon>Omphalotaceae</taxon>
        <taxon>Gymnopus</taxon>
    </lineage>
</organism>
<keyword evidence="2" id="KW-1185">Reference proteome</keyword>
<gene>
    <name evidence="1" type="ORF">BT96DRAFT_1001460</name>
</gene>